<dbReference type="Gene3D" id="1.10.260.40">
    <property type="entry name" value="lambda repressor-like DNA-binding domains"/>
    <property type="match status" value="1"/>
</dbReference>
<evidence type="ECO:0000313" key="1">
    <source>
        <dbReference type="EMBL" id="SPB18538.1"/>
    </source>
</evidence>
<dbReference type="RefSeq" id="WP_106857986.1">
    <property type="nucleotide sequence ID" value="NZ_OGTP01000032.1"/>
</dbReference>
<accession>A0A2U3IE92</accession>
<keyword evidence="2" id="KW-1185">Reference proteome</keyword>
<dbReference type="InterPro" id="IPR031856">
    <property type="entry name" value="YdaS_toxin-like"/>
</dbReference>
<dbReference type="GO" id="GO:0003677">
    <property type="term" value="F:DNA binding"/>
    <property type="evidence" value="ECO:0007669"/>
    <property type="project" value="InterPro"/>
</dbReference>
<dbReference type="AlphaFoldDB" id="A0A2U3IE92"/>
<gene>
    <name evidence="1" type="ORF">NOV72_05738</name>
</gene>
<dbReference type="InterPro" id="IPR010982">
    <property type="entry name" value="Lambda_DNA-bd_dom_sf"/>
</dbReference>
<reference evidence="2" key="1">
    <citation type="submission" date="2018-01" db="EMBL/GenBank/DDBJ databases">
        <authorList>
            <person name="Peeters C."/>
        </authorList>
    </citation>
    <scope>NUCLEOTIDE SEQUENCE [LARGE SCALE GENOMIC DNA]</scope>
</reference>
<evidence type="ECO:0008006" key="3">
    <source>
        <dbReference type="Google" id="ProtNLM"/>
    </source>
</evidence>
<evidence type="ECO:0000313" key="2">
    <source>
        <dbReference type="Proteomes" id="UP000238169"/>
    </source>
</evidence>
<proteinExistence type="predicted"/>
<protein>
    <recommendedName>
        <fullName evidence="3">Helix-turn-helix domain-containing protein</fullName>
    </recommendedName>
</protein>
<sequence>MKRSGFEAPAFDGLMLAVSICDTQKELARRLDKNPSLVWRWLHRQGAVPVEYVPRVVQAVRDPRVTPYTLRPDYPYWRLLAVQLACEQIDRDAGVVRD</sequence>
<dbReference type="SUPFAM" id="SSF47413">
    <property type="entry name" value="lambda repressor-like DNA-binding domains"/>
    <property type="match status" value="1"/>
</dbReference>
<dbReference type="Pfam" id="PF15943">
    <property type="entry name" value="YdaS_toxin"/>
    <property type="match status" value="1"/>
</dbReference>
<dbReference type="OrthoDB" id="6446140at2"/>
<name>A0A2U3IE92_9BURK</name>
<organism evidence="1 2">
    <name type="scientific">Caballeronia novacaledonica</name>
    <dbReference type="NCBI Taxonomy" id="1544861"/>
    <lineage>
        <taxon>Bacteria</taxon>
        <taxon>Pseudomonadati</taxon>
        <taxon>Pseudomonadota</taxon>
        <taxon>Betaproteobacteria</taxon>
        <taxon>Burkholderiales</taxon>
        <taxon>Burkholderiaceae</taxon>
        <taxon>Caballeronia</taxon>
    </lineage>
</organism>
<dbReference type="Proteomes" id="UP000238169">
    <property type="component" value="Unassembled WGS sequence"/>
</dbReference>
<dbReference type="EMBL" id="OGTP01000032">
    <property type="protein sequence ID" value="SPB18538.1"/>
    <property type="molecule type" value="Genomic_DNA"/>
</dbReference>